<evidence type="ECO:0000313" key="7">
    <source>
        <dbReference type="Proteomes" id="UP000242715"/>
    </source>
</evidence>
<dbReference type="PROSITE" id="PS50966">
    <property type="entry name" value="ZF_SWIM"/>
    <property type="match status" value="1"/>
</dbReference>
<gene>
    <name evidence="6" type="ORF">TSUD_407070</name>
</gene>
<keyword evidence="2 4" id="KW-0863">Zinc-finger</keyword>
<dbReference type="AlphaFoldDB" id="A0A2Z6PEP6"/>
<name>A0A2Z6PEP6_TRISU</name>
<feature type="domain" description="SWIM-type" evidence="5">
    <location>
        <begin position="116"/>
        <end position="154"/>
    </location>
</feature>
<dbReference type="InterPro" id="IPR007527">
    <property type="entry name" value="Znf_SWIM"/>
</dbReference>
<evidence type="ECO:0000256" key="1">
    <source>
        <dbReference type="ARBA" id="ARBA00022723"/>
    </source>
</evidence>
<keyword evidence="1" id="KW-0479">Metal-binding</keyword>
<dbReference type="SMART" id="SM00575">
    <property type="entry name" value="ZnF_PMZ"/>
    <property type="match status" value="1"/>
</dbReference>
<evidence type="ECO:0000313" key="6">
    <source>
        <dbReference type="EMBL" id="GAU49160.1"/>
    </source>
</evidence>
<evidence type="ECO:0000256" key="2">
    <source>
        <dbReference type="ARBA" id="ARBA00022771"/>
    </source>
</evidence>
<keyword evidence="7" id="KW-1185">Reference proteome</keyword>
<dbReference type="EMBL" id="DF974524">
    <property type="protein sequence ID" value="GAU49160.1"/>
    <property type="molecule type" value="Genomic_DNA"/>
</dbReference>
<proteinExistence type="predicted"/>
<dbReference type="PANTHER" id="PTHR47718">
    <property type="entry name" value="OS01G0519700 PROTEIN"/>
    <property type="match status" value="1"/>
</dbReference>
<evidence type="ECO:0000259" key="5">
    <source>
        <dbReference type="PROSITE" id="PS50966"/>
    </source>
</evidence>
<dbReference type="Pfam" id="PF10551">
    <property type="entry name" value="MULE"/>
    <property type="match status" value="1"/>
</dbReference>
<sequence length="312" mass="35220">MMFVVHKVDNDNRLERIFLCDGESRKNFEVFSDVLAFDATYRKNKYNFPFVVFSGVNHHNQTIVFATGLVTRETNETEIEADFHSNYGQLVIQSSLRSIKKSTASQYTKEIFNMFKVVRSKCMFLKEKFKCSCLRMESIGLPCDHIVCILVYLDIDELPKCLVLPRWTKIAKESIVGSYSGGSLYWDSQVTAQYSSLVKMSEDVAELMYDDLDDHNQVADVLDAELKQHKAKHQTCKTNVGSGTIDVDVLDPLQVRTKGCGSNPTSTPSNRRRGPTCCECGIIGHNKCFCPNSNIVHHAVTPSPNYDNLVST</sequence>
<protein>
    <recommendedName>
        <fullName evidence="5">SWIM-type domain-containing protein</fullName>
    </recommendedName>
</protein>
<dbReference type="GO" id="GO:0008270">
    <property type="term" value="F:zinc ion binding"/>
    <property type="evidence" value="ECO:0007669"/>
    <property type="project" value="UniProtKB-KW"/>
</dbReference>
<dbReference type="Proteomes" id="UP000242715">
    <property type="component" value="Unassembled WGS sequence"/>
</dbReference>
<evidence type="ECO:0000256" key="4">
    <source>
        <dbReference type="PROSITE-ProRule" id="PRU00325"/>
    </source>
</evidence>
<accession>A0A2Z6PEP6</accession>
<dbReference type="InterPro" id="IPR018289">
    <property type="entry name" value="MULE_transposase_dom"/>
</dbReference>
<keyword evidence="3" id="KW-0862">Zinc</keyword>
<organism evidence="6 7">
    <name type="scientific">Trifolium subterraneum</name>
    <name type="common">Subterranean clover</name>
    <dbReference type="NCBI Taxonomy" id="3900"/>
    <lineage>
        <taxon>Eukaryota</taxon>
        <taxon>Viridiplantae</taxon>
        <taxon>Streptophyta</taxon>
        <taxon>Embryophyta</taxon>
        <taxon>Tracheophyta</taxon>
        <taxon>Spermatophyta</taxon>
        <taxon>Magnoliopsida</taxon>
        <taxon>eudicotyledons</taxon>
        <taxon>Gunneridae</taxon>
        <taxon>Pentapetalae</taxon>
        <taxon>rosids</taxon>
        <taxon>fabids</taxon>
        <taxon>Fabales</taxon>
        <taxon>Fabaceae</taxon>
        <taxon>Papilionoideae</taxon>
        <taxon>50 kb inversion clade</taxon>
        <taxon>NPAAA clade</taxon>
        <taxon>Hologalegina</taxon>
        <taxon>IRL clade</taxon>
        <taxon>Trifolieae</taxon>
        <taxon>Trifolium</taxon>
    </lineage>
</organism>
<evidence type="ECO:0000256" key="3">
    <source>
        <dbReference type="ARBA" id="ARBA00022833"/>
    </source>
</evidence>
<reference evidence="7" key="1">
    <citation type="journal article" date="2017" name="Front. Plant Sci.">
        <title>Climate Clever Clovers: New Paradigm to Reduce the Environmental Footprint of Ruminants by Breeding Low Methanogenic Forages Utilizing Haplotype Variation.</title>
        <authorList>
            <person name="Kaur P."/>
            <person name="Appels R."/>
            <person name="Bayer P.E."/>
            <person name="Keeble-Gagnere G."/>
            <person name="Wang J."/>
            <person name="Hirakawa H."/>
            <person name="Shirasawa K."/>
            <person name="Vercoe P."/>
            <person name="Stefanova K."/>
            <person name="Durmic Z."/>
            <person name="Nichols P."/>
            <person name="Revell C."/>
            <person name="Isobe S.N."/>
            <person name="Edwards D."/>
            <person name="Erskine W."/>
        </authorList>
    </citation>
    <scope>NUCLEOTIDE SEQUENCE [LARGE SCALE GENOMIC DNA]</scope>
    <source>
        <strain evidence="7">cv. Daliak</strain>
    </source>
</reference>
<dbReference type="OrthoDB" id="1435747at2759"/>
<dbReference type="PANTHER" id="PTHR47718:SF15">
    <property type="entry name" value="PROTEIN FAR1-RELATED SEQUENCE 5-LIKE"/>
    <property type="match status" value="1"/>
</dbReference>
<dbReference type="InterPro" id="IPR006564">
    <property type="entry name" value="Znf_PMZ"/>
</dbReference>